<dbReference type="InterPro" id="IPR013875">
    <property type="entry name" value="Pam17"/>
</dbReference>
<organism evidence="14 15">
    <name type="scientific">Apodospora peruviana</name>
    <dbReference type="NCBI Taxonomy" id="516989"/>
    <lineage>
        <taxon>Eukaryota</taxon>
        <taxon>Fungi</taxon>
        <taxon>Dikarya</taxon>
        <taxon>Ascomycota</taxon>
        <taxon>Pezizomycotina</taxon>
        <taxon>Sordariomycetes</taxon>
        <taxon>Sordariomycetidae</taxon>
        <taxon>Sordariales</taxon>
        <taxon>Lasiosphaeriaceae</taxon>
        <taxon>Apodospora</taxon>
    </lineage>
</organism>
<evidence type="ECO:0000256" key="9">
    <source>
        <dbReference type="ARBA" id="ARBA00023010"/>
    </source>
</evidence>
<keyword evidence="5 12" id="KW-0999">Mitochondrion inner membrane</keyword>
<feature type="transmembrane region" description="Helical" evidence="12">
    <location>
        <begin position="316"/>
        <end position="345"/>
    </location>
</feature>
<dbReference type="EMBL" id="JAUEDM010000001">
    <property type="protein sequence ID" value="KAK3329850.1"/>
    <property type="molecule type" value="Genomic_DNA"/>
</dbReference>
<protein>
    <recommendedName>
        <fullName evidence="12">Presequence translocated-associated motor subunit PAM17</fullName>
    </recommendedName>
</protein>
<keyword evidence="7" id="KW-0809">Transit peptide</keyword>
<comment type="caution">
    <text evidence="14">The sequence shown here is derived from an EMBL/GenBank/DDBJ whole genome shotgun (WGS) entry which is preliminary data.</text>
</comment>
<evidence type="ECO:0000256" key="12">
    <source>
        <dbReference type="RuleBase" id="RU367146"/>
    </source>
</evidence>
<dbReference type="AlphaFoldDB" id="A0AAE0IRS1"/>
<keyword evidence="4 12" id="KW-0812">Transmembrane</keyword>
<dbReference type="GO" id="GO:0030150">
    <property type="term" value="P:protein import into mitochondrial matrix"/>
    <property type="evidence" value="ECO:0007669"/>
    <property type="project" value="UniProtKB-UniRule"/>
</dbReference>
<feature type="region of interest" description="Disordered" evidence="13">
    <location>
        <begin position="223"/>
        <end position="260"/>
    </location>
</feature>
<evidence type="ECO:0000256" key="6">
    <source>
        <dbReference type="ARBA" id="ARBA00022927"/>
    </source>
</evidence>
<evidence type="ECO:0000256" key="5">
    <source>
        <dbReference type="ARBA" id="ARBA00022792"/>
    </source>
</evidence>
<evidence type="ECO:0000313" key="14">
    <source>
        <dbReference type="EMBL" id="KAK3329850.1"/>
    </source>
</evidence>
<keyword evidence="15" id="KW-1185">Reference proteome</keyword>
<evidence type="ECO:0000256" key="8">
    <source>
        <dbReference type="ARBA" id="ARBA00022989"/>
    </source>
</evidence>
<sequence length="411" mass="44012">MQTNISSSRLLPVEICGFENQVELQNPNRSLPTVQAESSLAACNPHSYRLSCLGGPCVSQNLGLELQTGSFDAVFHVSVITRQLKSQTSNLKTPTNSTHSLSSGYISRLIALYGRHQTSMLTSTATTMLRTGAVRSPAGLQPILLRTSTAAGCPYSTTAASLSPFATASPKLARVSNKSRSSSSTKSQVISVRPLSTATVARPSTYTMPSSSNPLLIRFRAQHQRRNNASSASTRPRSDAEIDASAAEAAAAAQTAAHPDTPPLDWNTFFKLRKSRRKWQLGFSIVTALAAGSAASVSLTTGVADSLVSQVPLDPFIALGLMVFGLTGLGWLLGPSIGSAVFNVIQKKYKSQMAIKESQFFARIKKHRVDPSTSSMGNPVPDYYGEKISSVAGYRQWLKDQLQADLEVKDG</sequence>
<dbReference type="PANTHER" id="PTHR28021:SF1">
    <property type="entry name" value="PRESEQUENCE TRANSLOCATED-ASSOCIATED MOTOR SUBUNIT PAM17, MITOCHONDRIAL"/>
    <property type="match status" value="1"/>
</dbReference>
<reference evidence="14" key="2">
    <citation type="submission" date="2023-06" db="EMBL/GenBank/DDBJ databases">
        <authorList>
            <consortium name="Lawrence Berkeley National Laboratory"/>
            <person name="Haridas S."/>
            <person name="Hensen N."/>
            <person name="Bonometti L."/>
            <person name="Westerberg I."/>
            <person name="Brannstrom I.O."/>
            <person name="Guillou S."/>
            <person name="Cros-Aarteil S."/>
            <person name="Calhoun S."/>
            <person name="Kuo A."/>
            <person name="Mondo S."/>
            <person name="Pangilinan J."/>
            <person name="Riley R."/>
            <person name="Labutti K."/>
            <person name="Andreopoulos B."/>
            <person name="Lipzen A."/>
            <person name="Chen C."/>
            <person name="Yanf M."/>
            <person name="Daum C."/>
            <person name="Ng V."/>
            <person name="Clum A."/>
            <person name="Steindorff A."/>
            <person name="Ohm R."/>
            <person name="Martin F."/>
            <person name="Silar P."/>
            <person name="Natvig D."/>
            <person name="Lalanne C."/>
            <person name="Gautier V."/>
            <person name="Ament-Velasquez S.L."/>
            <person name="Kruys A."/>
            <person name="Hutchinson M.I."/>
            <person name="Powell A.J."/>
            <person name="Barry K."/>
            <person name="Miller A.N."/>
            <person name="Grigoriev I.V."/>
            <person name="Debuchy R."/>
            <person name="Gladieux P."/>
            <person name="Thoren M.H."/>
            <person name="Johannesson H."/>
        </authorList>
    </citation>
    <scope>NUCLEOTIDE SEQUENCE</scope>
    <source>
        <strain evidence="14">CBS 118394</strain>
    </source>
</reference>
<dbReference type="GO" id="GO:0001405">
    <property type="term" value="C:PAM complex, Tim23 associated import motor"/>
    <property type="evidence" value="ECO:0007669"/>
    <property type="project" value="UniProtKB-UniRule"/>
</dbReference>
<name>A0AAE0IRS1_9PEZI</name>
<keyword evidence="6 12" id="KW-0653">Protein transport</keyword>
<comment type="similarity">
    <text evidence="2 12">Belongs to the PAM17 family.</text>
</comment>
<evidence type="ECO:0000256" key="11">
    <source>
        <dbReference type="ARBA" id="ARBA00023136"/>
    </source>
</evidence>
<gene>
    <name evidence="14" type="ORF">B0H66DRAFT_527229</name>
</gene>
<accession>A0AAE0IRS1</accession>
<comment type="subcellular location">
    <subcellularLocation>
        <location evidence="1 12">Mitochondrion inner membrane</location>
        <topology evidence="1 12">Multi-pass membrane protein</topology>
    </subcellularLocation>
</comment>
<evidence type="ECO:0000256" key="4">
    <source>
        <dbReference type="ARBA" id="ARBA00022692"/>
    </source>
</evidence>
<comment type="subunit">
    <text evidence="12">Component of the PAM complex.</text>
</comment>
<evidence type="ECO:0000256" key="13">
    <source>
        <dbReference type="SAM" id="MobiDB-lite"/>
    </source>
</evidence>
<reference evidence="14" key="1">
    <citation type="journal article" date="2023" name="Mol. Phylogenet. Evol.">
        <title>Genome-scale phylogeny and comparative genomics of the fungal order Sordariales.</title>
        <authorList>
            <person name="Hensen N."/>
            <person name="Bonometti L."/>
            <person name="Westerberg I."/>
            <person name="Brannstrom I.O."/>
            <person name="Guillou S."/>
            <person name="Cros-Aarteil S."/>
            <person name="Calhoun S."/>
            <person name="Haridas S."/>
            <person name="Kuo A."/>
            <person name="Mondo S."/>
            <person name="Pangilinan J."/>
            <person name="Riley R."/>
            <person name="LaButti K."/>
            <person name="Andreopoulos B."/>
            <person name="Lipzen A."/>
            <person name="Chen C."/>
            <person name="Yan M."/>
            <person name="Daum C."/>
            <person name="Ng V."/>
            <person name="Clum A."/>
            <person name="Steindorff A."/>
            <person name="Ohm R.A."/>
            <person name="Martin F."/>
            <person name="Silar P."/>
            <person name="Natvig D.O."/>
            <person name="Lalanne C."/>
            <person name="Gautier V."/>
            <person name="Ament-Velasquez S.L."/>
            <person name="Kruys A."/>
            <person name="Hutchinson M.I."/>
            <person name="Powell A.J."/>
            <person name="Barry K."/>
            <person name="Miller A.N."/>
            <person name="Grigoriev I.V."/>
            <person name="Debuchy R."/>
            <person name="Gladieux P."/>
            <person name="Hiltunen Thoren M."/>
            <person name="Johannesson H."/>
        </authorList>
    </citation>
    <scope>NUCLEOTIDE SEQUENCE</scope>
    <source>
        <strain evidence="14">CBS 118394</strain>
    </source>
</reference>
<proteinExistence type="inferred from homology"/>
<dbReference type="Pfam" id="PF08566">
    <property type="entry name" value="Pam17"/>
    <property type="match status" value="1"/>
</dbReference>
<keyword evidence="8 12" id="KW-1133">Transmembrane helix</keyword>
<evidence type="ECO:0000256" key="3">
    <source>
        <dbReference type="ARBA" id="ARBA00022448"/>
    </source>
</evidence>
<dbReference type="PANTHER" id="PTHR28021">
    <property type="entry name" value="PRESEQUENCE TRANSLOCATED-ASSOCIATED MOTOR SUBUNIT PAM17, MITOCHONDRIAL"/>
    <property type="match status" value="1"/>
</dbReference>
<keyword evidence="3 12" id="KW-0813">Transport</keyword>
<feature type="compositionally biased region" description="Low complexity" evidence="13">
    <location>
        <begin position="174"/>
        <end position="192"/>
    </location>
</feature>
<keyword evidence="9 12" id="KW-0811">Translocation</keyword>
<evidence type="ECO:0000256" key="1">
    <source>
        <dbReference type="ARBA" id="ARBA00004448"/>
    </source>
</evidence>
<dbReference type="Proteomes" id="UP001283341">
    <property type="component" value="Unassembled WGS sequence"/>
</dbReference>
<evidence type="ECO:0000313" key="15">
    <source>
        <dbReference type="Proteomes" id="UP001283341"/>
    </source>
</evidence>
<comment type="function">
    <text evidence="12">Component of the PAM complex, a complex required for the translocation of transit peptide-containing proteins from the inner membrane into the mitochondrial matrix in an ATP-dependent manner.</text>
</comment>
<feature type="region of interest" description="Disordered" evidence="13">
    <location>
        <begin position="173"/>
        <end position="192"/>
    </location>
</feature>
<keyword evidence="11 12" id="KW-0472">Membrane</keyword>
<feature type="transmembrane region" description="Helical" evidence="12">
    <location>
        <begin position="281"/>
        <end position="304"/>
    </location>
</feature>
<feature type="compositionally biased region" description="Low complexity" evidence="13">
    <location>
        <begin position="243"/>
        <end position="257"/>
    </location>
</feature>
<evidence type="ECO:0000256" key="2">
    <source>
        <dbReference type="ARBA" id="ARBA00006837"/>
    </source>
</evidence>
<evidence type="ECO:0000256" key="10">
    <source>
        <dbReference type="ARBA" id="ARBA00023128"/>
    </source>
</evidence>
<evidence type="ECO:0000256" key="7">
    <source>
        <dbReference type="ARBA" id="ARBA00022946"/>
    </source>
</evidence>
<keyword evidence="10 12" id="KW-0496">Mitochondrion</keyword>